<evidence type="ECO:0000313" key="2">
    <source>
        <dbReference type="EMBL" id="RZC67754.1"/>
    </source>
</evidence>
<evidence type="ECO:0000313" key="3">
    <source>
        <dbReference type="Proteomes" id="UP000316621"/>
    </source>
</evidence>
<evidence type="ECO:0008006" key="4">
    <source>
        <dbReference type="Google" id="ProtNLM"/>
    </source>
</evidence>
<reference evidence="2 3" key="1">
    <citation type="journal article" date="2018" name="Science">
        <title>The opium poppy genome and morphinan production.</title>
        <authorList>
            <person name="Guo L."/>
            <person name="Winzer T."/>
            <person name="Yang X."/>
            <person name="Li Y."/>
            <person name="Ning Z."/>
            <person name="He Z."/>
            <person name="Teodor R."/>
            <person name="Lu Y."/>
            <person name="Bowser T.A."/>
            <person name="Graham I.A."/>
            <person name="Ye K."/>
        </authorList>
    </citation>
    <scope>NUCLEOTIDE SEQUENCE [LARGE SCALE GENOMIC DNA]</scope>
    <source>
        <strain evidence="3">cv. HN1</strain>
        <tissue evidence="2">Leaves</tissue>
    </source>
</reference>
<dbReference type="Gramene" id="RZC67754">
    <property type="protein sequence ID" value="RZC67754"/>
    <property type="gene ID" value="C5167_011449"/>
</dbReference>
<dbReference type="AlphaFoldDB" id="A0A4Y7K336"/>
<protein>
    <recommendedName>
        <fullName evidence="4">DUF4220 domain-containing protein</fullName>
    </recommendedName>
</protein>
<gene>
    <name evidence="2" type="ORF">C5167_011449</name>
</gene>
<keyword evidence="3" id="KW-1185">Reference proteome</keyword>
<evidence type="ECO:0000256" key="1">
    <source>
        <dbReference type="SAM" id="SignalP"/>
    </source>
</evidence>
<dbReference type="Proteomes" id="UP000316621">
    <property type="component" value="Chromosome 6"/>
</dbReference>
<organism evidence="2 3">
    <name type="scientific">Papaver somniferum</name>
    <name type="common">Opium poppy</name>
    <dbReference type="NCBI Taxonomy" id="3469"/>
    <lineage>
        <taxon>Eukaryota</taxon>
        <taxon>Viridiplantae</taxon>
        <taxon>Streptophyta</taxon>
        <taxon>Embryophyta</taxon>
        <taxon>Tracheophyta</taxon>
        <taxon>Spermatophyta</taxon>
        <taxon>Magnoliopsida</taxon>
        <taxon>Ranunculales</taxon>
        <taxon>Papaveraceae</taxon>
        <taxon>Papaveroideae</taxon>
        <taxon>Papaver</taxon>
    </lineage>
</organism>
<keyword evidence="1" id="KW-0732">Signal</keyword>
<proteinExistence type="predicted"/>
<sequence>MCSLLLLLEALNPFYASVAYGYQLIMWWQNLGVVTERNFARDNPDWIFLCSLGIFVLVPNYNDAENGFKYSRYIVHSSLEELDVSKDLGNWYAEEVFTESSLCCYEHGWLMMAAMGRLRE</sequence>
<feature type="chain" id="PRO_5021340963" description="DUF4220 domain-containing protein" evidence="1">
    <location>
        <begin position="17"/>
        <end position="120"/>
    </location>
</feature>
<dbReference type="EMBL" id="CM010720">
    <property type="protein sequence ID" value="RZC67754.1"/>
    <property type="molecule type" value="Genomic_DNA"/>
</dbReference>
<name>A0A4Y7K336_PAPSO</name>
<accession>A0A4Y7K336</accession>
<feature type="signal peptide" evidence="1">
    <location>
        <begin position="1"/>
        <end position="16"/>
    </location>
</feature>